<dbReference type="GeneID" id="78249750"/>
<dbReference type="PATRIC" id="fig|1348662.3.peg.947"/>
<keyword evidence="6 9" id="KW-0378">Hydrolase</keyword>
<dbReference type="GO" id="GO:0008237">
    <property type="term" value="F:metallopeptidase activity"/>
    <property type="evidence" value="ECO:0007669"/>
    <property type="project" value="UniProtKB-KW"/>
</dbReference>
<dbReference type="CDD" id="cd05658">
    <property type="entry name" value="M18_DAP"/>
    <property type="match status" value="1"/>
</dbReference>
<keyword evidence="3 9" id="KW-0031">Aminopeptidase</keyword>
<dbReference type="AlphaFoldDB" id="U3GX97"/>
<comment type="cofactor">
    <cofactor evidence="1 10">
        <name>Zn(2+)</name>
        <dbReference type="ChEBI" id="CHEBI:29105"/>
    </cofactor>
</comment>
<reference evidence="11 12" key="1">
    <citation type="journal article" date="2013" name="Genome Announc.">
        <title>Whole-Genome Sequence of the Clinical Strain Corynebacterium argentoratense DSM 44202, Isolated from a Human Throat Specimen.</title>
        <authorList>
            <person name="Bomholt C."/>
            <person name="Glaub A."/>
            <person name="Gravermann K."/>
            <person name="Albersmeier A."/>
            <person name="Brinkrolf K."/>
            <person name="Ruckert C."/>
            <person name="Tauch A."/>
        </authorList>
    </citation>
    <scope>NUCLEOTIDE SEQUENCE [LARGE SCALE GENOMIC DNA]</scope>
    <source>
        <strain evidence="11">DSM 44202</strain>
    </source>
</reference>
<evidence type="ECO:0000256" key="9">
    <source>
        <dbReference type="RuleBase" id="RU004386"/>
    </source>
</evidence>
<dbReference type="Gene3D" id="3.40.630.10">
    <property type="entry name" value="Zn peptidases"/>
    <property type="match status" value="1"/>
</dbReference>
<dbReference type="HOGENOM" id="CLU_019532_2_0_11"/>
<dbReference type="RefSeq" id="WP_020976255.1">
    <property type="nucleotide sequence ID" value="NC_022198.1"/>
</dbReference>
<dbReference type="PRINTS" id="PR00932">
    <property type="entry name" value="AMINO1PTASE"/>
</dbReference>
<dbReference type="PANTHER" id="PTHR28570">
    <property type="entry name" value="ASPARTYL AMINOPEPTIDASE"/>
    <property type="match status" value="1"/>
</dbReference>
<dbReference type="EC" id="3.4.11.-" evidence="10"/>
<keyword evidence="4 9" id="KW-0645">Protease</keyword>
<dbReference type="OrthoDB" id="5288740at2"/>
<evidence type="ECO:0000256" key="1">
    <source>
        <dbReference type="ARBA" id="ARBA00001947"/>
    </source>
</evidence>
<dbReference type="MEROPS" id="M18.002"/>
<evidence type="ECO:0000256" key="5">
    <source>
        <dbReference type="ARBA" id="ARBA00022723"/>
    </source>
</evidence>
<dbReference type="GO" id="GO:0008270">
    <property type="term" value="F:zinc ion binding"/>
    <property type="evidence" value="ECO:0007669"/>
    <property type="project" value="InterPro"/>
</dbReference>
<dbReference type="STRING" id="1348662.CARG_04820"/>
<dbReference type="PANTHER" id="PTHR28570:SF3">
    <property type="entry name" value="ASPARTYL AMINOPEPTIDASE"/>
    <property type="match status" value="1"/>
</dbReference>
<organism evidence="11 12">
    <name type="scientific">Corynebacterium argentoratense DSM 44202</name>
    <dbReference type="NCBI Taxonomy" id="1348662"/>
    <lineage>
        <taxon>Bacteria</taxon>
        <taxon>Bacillati</taxon>
        <taxon>Actinomycetota</taxon>
        <taxon>Actinomycetes</taxon>
        <taxon>Mycobacteriales</taxon>
        <taxon>Corynebacteriaceae</taxon>
        <taxon>Corynebacterium</taxon>
    </lineage>
</organism>
<evidence type="ECO:0000256" key="4">
    <source>
        <dbReference type="ARBA" id="ARBA00022670"/>
    </source>
</evidence>
<dbReference type="GO" id="GO:0004177">
    <property type="term" value="F:aminopeptidase activity"/>
    <property type="evidence" value="ECO:0007669"/>
    <property type="project" value="UniProtKB-KW"/>
</dbReference>
<dbReference type="SUPFAM" id="SSF53187">
    <property type="entry name" value="Zn-dependent exopeptidases"/>
    <property type="match status" value="1"/>
</dbReference>
<comment type="similarity">
    <text evidence="2 9">Belongs to the peptidase M18 family.</text>
</comment>
<evidence type="ECO:0000256" key="2">
    <source>
        <dbReference type="ARBA" id="ARBA00008290"/>
    </source>
</evidence>
<evidence type="ECO:0000256" key="3">
    <source>
        <dbReference type="ARBA" id="ARBA00022438"/>
    </source>
</evidence>
<proteinExistence type="inferred from homology"/>
<dbReference type="SUPFAM" id="SSF101821">
    <property type="entry name" value="Aminopeptidase/glucanase lid domain"/>
    <property type="match status" value="1"/>
</dbReference>
<dbReference type="InterPro" id="IPR001948">
    <property type="entry name" value="Peptidase_M18"/>
</dbReference>
<protein>
    <recommendedName>
        <fullName evidence="10">M18 family aminopeptidase</fullName>
        <ecNumber evidence="10">3.4.11.-</ecNumber>
    </recommendedName>
</protein>
<evidence type="ECO:0000256" key="6">
    <source>
        <dbReference type="ARBA" id="ARBA00022801"/>
    </source>
</evidence>
<accession>U3GX97</accession>
<dbReference type="NCBIfam" id="NF002759">
    <property type="entry name" value="PRK02813.1"/>
    <property type="match status" value="1"/>
</dbReference>
<evidence type="ECO:0000313" key="12">
    <source>
        <dbReference type="Proteomes" id="UP000016943"/>
    </source>
</evidence>
<keyword evidence="7 9" id="KW-0862">Zinc</keyword>
<sequence length="414" mass="44585">MTALPSIEEFIASSPSSYHAAENIAAILNTAGFTRQDETDTWQATPGGHYMVRGGALMAWWVPENASPATSGFRIIGSHTDSPGLKLKPTISFDKEGFHQAPVEIYGGPILASWLDRELQLAGQIIDADGNRRLVATGPVLRVPHLAIHLYRQDELKLERQQHMQPIYGLVESPELATLLDGVRTHDLITADTQPPRAFGIKNEFLAAGRLDNLSSVYPSLEALLDVVADSNATSSIKDVLVLAAFDHEEIGSSSRYGAAGPILEDVLKRTAYALGAGEDDLYAMFARSSCISADAAHSVHPNFASKHDPNTHPVLGAGPVLKVNANQRYASDARSNDIWLRASEKAGVAVQQFVGNNDVPCGSTIGPITATRLGILTVDVGIPLLSMHSAREMCAYSDLKDFTEVLAAYYTLD</sequence>
<evidence type="ECO:0000256" key="7">
    <source>
        <dbReference type="ARBA" id="ARBA00022833"/>
    </source>
</evidence>
<dbReference type="EMBL" id="CP006365">
    <property type="protein sequence ID" value="AGU15103.1"/>
    <property type="molecule type" value="Genomic_DNA"/>
</dbReference>
<dbReference type="Pfam" id="PF02127">
    <property type="entry name" value="Peptidase_M18"/>
    <property type="match status" value="1"/>
</dbReference>
<evidence type="ECO:0000313" key="11">
    <source>
        <dbReference type="EMBL" id="AGU15103.1"/>
    </source>
</evidence>
<dbReference type="Proteomes" id="UP000016943">
    <property type="component" value="Chromosome"/>
</dbReference>
<dbReference type="GO" id="GO:0006508">
    <property type="term" value="P:proteolysis"/>
    <property type="evidence" value="ECO:0007669"/>
    <property type="project" value="UniProtKB-KW"/>
</dbReference>
<dbReference type="KEGG" id="caz:CARG_04820"/>
<keyword evidence="12" id="KW-1185">Reference proteome</keyword>
<dbReference type="InterPro" id="IPR023358">
    <property type="entry name" value="Peptidase_M18_dom2"/>
</dbReference>
<dbReference type="GO" id="GO:0005737">
    <property type="term" value="C:cytoplasm"/>
    <property type="evidence" value="ECO:0007669"/>
    <property type="project" value="UniProtKB-ARBA"/>
</dbReference>
<evidence type="ECO:0000256" key="8">
    <source>
        <dbReference type="ARBA" id="ARBA00023049"/>
    </source>
</evidence>
<dbReference type="Gene3D" id="2.30.250.10">
    <property type="entry name" value="Aminopeptidase i, Domain 2"/>
    <property type="match status" value="1"/>
</dbReference>
<keyword evidence="8 9" id="KW-0482">Metalloprotease</keyword>
<keyword evidence="5 9" id="KW-0479">Metal-binding</keyword>
<dbReference type="eggNOG" id="COG1362">
    <property type="taxonomic scope" value="Bacteria"/>
</dbReference>
<gene>
    <name evidence="11" type="ORF">CARG_04820</name>
</gene>
<evidence type="ECO:0000256" key="10">
    <source>
        <dbReference type="RuleBase" id="RU004387"/>
    </source>
</evidence>
<name>U3GX97_9CORY</name>